<feature type="region of interest" description="Disordered" evidence="1">
    <location>
        <begin position="1"/>
        <end position="35"/>
    </location>
</feature>
<evidence type="ECO:0008006" key="4">
    <source>
        <dbReference type="Google" id="ProtNLM"/>
    </source>
</evidence>
<evidence type="ECO:0000256" key="1">
    <source>
        <dbReference type="SAM" id="MobiDB-lite"/>
    </source>
</evidence>
<dbReference type="Proteomes" id="UP000297643">
    <property type="component" value="Unassembled WGS sequence"/>
</dbReference>
<accession>A0A4R8W9I6</accession>
<keyword evidence="3" id="KW-1185">Reference proteome</keyword>
<dbReference type="SUPFAM" id="SSF48208">
    <property type="entry name" value="Six-hairpin glycosidases"/>
    <property type="match status" value="1"/>
</dbReference>
<dbReference type="GO" id="GO:0005975">
    <property type="term" value="P:carbohydrate metabolic process"/>
    <property type="evidence" value="ECO:0007669"/>
    <property type="project" value="InterPro"/>
</dbReference>
<name>A0A4R8W9I6_9MICO</name>
<organism evidence="2 3">
    <name type="scientific">Cryobacterium mannosilyticum</name>
    <dbReference type="NCBI Taxonomy" id="1259190"/>
    <lineage>
        <taxon>Bacteria</taxon>
        <taxon>Bacillati</taxon>
        <taxon>Actinomycetota</taxon>
        <taxon>Actinomycetes</taxon>
        <taxon>Micrococcales</taxon>
        <taxon>Microbacteriaceae</taxon>
        <taxon>Cryobacterium</taxon>
    </lineage>
</organism>
<dbReference type="RefSeq" id="WP_134509408.1">
    <property type="nucleotide sequence ID" value="NZ_SOFM01000029.1"/>
</dbReference>
<gene>
    <name evidence="2" type="ORF">E3O32_10885</name>
</gene>
<comment type="caution">
    <text evidence="2">The sequence shown here is derived from an EMBL/GenBank/DDBJ whole genome shotgun (WGS) entry which is preliminary data.</text>
</comment>
<dbReference type="InterPro" id="IPR008928">
    <property type="entry name" value="6-hairpin_glycosidase_sf"/>
</dbReference>
<proteinExistence type="predicted"/>
<feature type="compositionally biased region" description="Basic and acidic residues" evidence="1">
    <location>
        <begin position="23"/>
        <end position="35"/>
    </location>
</feature>
<evidence type="ECO:0000313" key="3">
    <source>
        <dbReference type="Proteomes" id="UP000297643"/>
    </source>
</evidence>
<reference evidence="2 3" key="1">
    <citation type="submission" date="2019-03" db="EMBL/GenBank/DDBJ databases">
        <title>Genomics of glacier-inhabiting Cryobacterium strains.</title>
        <authorList>
            <person name="Liu Q."/>
            <person name="Xin Y.-H."/>
        </authorList>
    </citation>
    <scope>NUCLEOTIDE SEQUENCE [LARGE SCALE GENOMIC DNA]</scope>
    <source>
        <strain evidence="2 3">RHLT2-21</strain>
    </source>
</reference>
<protein>
    <recommendedName>
        <fullName evidence="4">N-acylglucosamine 2-epimerase</fullName>
    </recommendedName>
</protein>
<evidence type="ECO:0000313" key="2">
    <source>
        <dbReference type="EMBL" id="TFC03110.1"/>
    </source>
</evidence>
<dbReference type="AlphaFoldDB" id="A0A4R8W9I6"/>
<sequence length="412" mass="44237">MSEPLPAGGPASYGRTGATPAPPDDRNLDTAPRRSSIDSRVDNLVTLAIRGLPASYLPGTVEFAQTVRAVRGARQIELLPEGTNLRYAAIVSLGLATLSRQAQAGVLGAGTPGELVSAIRDHAKDSTDLGAVALAAWSSAEVSASPDLALLSRLAAELASTRPLHTVVASWILAAAVASLRVTNEMVGPAVAIAQQSRNRLLAAQGPDGIFPHALPASSSGRWRAHVGSFADQIYPIQSLARFAALTGDDEALAGANRTAQRICALQGDAGQWWWHYDTRDGSVVERYPVYSVHQHGMAPMALFDLVEAGGDDHTDEIVLGLDWLDTHPEVLDELISDRHAQVWRKVGRREPAKAARKIGALTTALRAGWHLRGLDSILPPDKIDHECRPYELGWLLYAWHFGDTRHTEETS</sequence>
<dbReference type="EMBL" id="SOFM01000029">
    <property type="protein sequence ID" value="TFC03110.1"/>
    <property type="molecule type" value="Genomic_DNA"/>
</dbReference>